<reference evidence="1 2" key="1">
    <citation type="submission" date="2013-08" db="EMBL/GenBank/DDBJ databases">
        <title>The genome sequence of Knoellia subterranea.</title>
        <authorList>
            <person name="Zhu W."/>
            <person name="Wang G."/>
        </authorList>
    </citation>
    <scope>NUCLEOTIDE SEQUENCE [LARGE SCALE GENOMIC DNA]</scope>
    <source>
        <strain evidence="1 2">KCTC 19937</strain>
    </source>
</reference>
<dbReference type="Proteomes" id="UP000030011">
    <property type="component" value="Unassembled WGS sequence"/>
</dbReference>
<organism evidence="1 2">
    <name type="scientific">Knoellia subterranea KCTC 19937</name>
    <dbReference type="NCBI Taxonomy" id="1385521"/>
    <lineage>
        <taxon>Bacteria</taxon>
        <taxon>Bacillati</taxon>
        <taxon>Actinomycetota</taxon>
        <taxon>Actinomycetes</taxon>
        <taxon>Micrococcales</taxon>
        <taxon>Intrasporangiaceae</taxon>
        <taxon>Knoellia</taxon>
    </lineage>
</organism>
<proteinExistence type="predicted"/>
<gene>
    <name evidence="1" type="ORF">N803_00395</name>
</gene>
<sequence length="136" mass="15299">MYGLLSGATHGRVWFMQGLQGSRDDLERFYLLPLLDVSDRAVETACWHVGLKPDIWLKETHFRRVALRTDLAQFAEGWETYASRRRSGRVSKWLAPDGYGASFGGVFRGSGLQRVEWGDSGLNRGPTDYESAALTD</sequence>
<evidence type="ECO:0000313" key="1">
    <source>
        <dbReference type="EMBL" id="KGN39545.1"/>
    </source>
</evidence>
<dbReference type="EMBL" id="AVPK01000001">
    <property type="protein sequence ID" value="KGN39545.1"/>
    <property type="molecule type" value="Genomic_DNA"/>
</dbReference>
<evidence type="ECO:0000313" key="2">
    <source>
        <dbReference type="Proteomes" id="UP000030011"/>
    </source>
</evidence>
<dbReference type="AlphaFoldDB" id="A0A0A0JQ45"/>
<keyword evidence="2" id="KW-1185">Reference proteome</keyword>
<protein>
    <submittedName>
        <fullName evidence="1">Uncharacterized protein</fullName>
    </submittedName>
</protein>
<name>A0A0A0JQ45_9MICO</name>
<comment type="caution">
    <text evidence="1">The sequence shown here is derived from an EMBL/GenBank/DDBJ whole genome shotgun (WGS) entry which is preliminary data.</text>
</comment>
<accession>A0A0A0JQ45</accession>